<dbReference type="AlphaFoldDB" id="A0A251VBR5"/>
<dbReference type="FunFam" id="2.40.70.10:FF:000015">
    <property type="entry name" value="Aspartyl protease family protein"/>
    <property type="match status" value="1"/>
</dbReference>
<dbReference type="InterPro" id="IPR021109">
    <property type="entry name" value="Peptidase_aspartic_dom_sf"/>
</dbReference>
<evidence type="ECO:0000256" key="5">
    <source>
        <dbReference type="PIRSR" id="PIRSR601461-2"/>
    </source>
</evidence>
<evidence type="ECO:0000313" key="9">
    <source>
        <dbReference type="Proteomes" id="UP000215914"/>
    </source>
</evidence>
<dbReference type="OMA" id="HARINFL"/>
<dbReference type="EMBL" id="CM007892">
    <property type="protein sequence ID" value="OTG33035.1"/>
    <property type="molecule type" value="Genomic_DNA"/>
</dbReference>
<accession>A0A251VBR5</accession>
<evidence type="ECO:0000259" key="7">
    <source>
        <dbReference type="PROSITE" id="PS51767"/>
    </source>
</evidence>
<organism evidence="8 9">
    <name type="scientific">Helianthus annuus</name>
    <name type="common">Common sunflower</name>
    <dbReference type="NCBI Taxonomy" id="4232"/>
    <lineage>
        <taxon>Eukaryota</taxon>
        <taxon>Viridiplantae</taxon>
        <taxon>Streptophyta</taxon>
        <taxon>Embryophyta</taxon>
        <taxon>Tracheophyta</taxon>
        <taxon>Spermatophyta</taxon>
        <taxon>Magnoliopsida</taxon>
        <taxon>eudicotyledons</taxon>
        <taxon>Gunneridae</taxon>
        <taxon>Pentapetalae</taxon>
        <taxon>asterids</taxon>
        <taxon>campanulids</taxon>
        <taxon>Asterales</taxon>
        <taxon>Asteraceae</taxon>
        <taxon>Asteroideae</taxon>
        <taxon>Heliantheae alliance</taxon>
        <taxon>Heliantheae</taxon>
        <taxon>Helianthus</taxon>
    </lineage>
</organism>
<evidence type="ECO:0000256" key="4">
    <source>
        <dbReference type="ARBA" id="ARBA00022801"/>
    </source>
</evidence>
<keyword evidence="5" id="KW-1015">Disulfide bond</keyword>
<proteinExistence type="inferred from homology"/>
<gene>
    <name evidence="8" type="ORF">HannXRQ_Chr03g0093101</name>
</gene>
<evidence type="ECO:0000256" key="6">
    <source>
        <dbReference type="SAM" id="SignalP"/>
    </source>
</evidence>
<name>A0A251VBR5_HELAN</name>
<dbReference type="InterPro" id="IPR001461">
    <property type="entry name" value="Aspartic_peptidase_A1"/>
</dbReference>
<dbReference type="Proteomes" id="UP000215914">
    <property type="component" value="Chromosome 3"/>
</dbReference>
<dbReference type="GO" id="GO:0004190">
    <property type="term" value="F:aspartic-type endopeptidase activity"/>
    <property type="evidence" value="ECO:0007669"/>
    <property type="project" value="UniProtKB-KW"/>
</dbReference>
<feature type="signal peptide" evidence="6">
    <location>
        <begin position="1"/>
        <end position="18"/>
    </location>
</feature>
<sequence>MHARINFLLHLLLALYSAFRFQGCASDAYHHTITAMKSPSSSTTVGSSASVFLQVTGNVYPQGHYYVTMYIGNPPKPYFLDIDTGSDLTWVQCEAPCQNCLPAPHPLYKPSKDLVKCNEQICVDFHRPNQPVCASPDQCDYDIRYADLGTSSGVLVREWFPLRYTNGTMTAPRVVFGCGYDQQVRKGATPPYLDGVLGLGLGKVARHLEPTSRTCDHYSLGTAEVFVGGKTSGMKDLPVLFDSGSTYTYFSEKPYKVILSLLMNDLKGTQLNKADEDKSLPICWKGSKPFKSIQDVRNLF</sequence>
<feature type="chain" id="PRO_5013304432" evidence="6">
    <location>
        <begin position="19"/>
        <end position="300"/>
    </location>
</feature>
<dbReference type="PANTHER" id="PTHR13683">
    <property type="entry name" value="ASPARTYL PROTEASES"/>
    <property type="match status" value="1"/>
</dbReference>
<evidence type="ECO:0000256" key="3">
    <source>
        <dbReference type="ARBA" id="ARBA00022750"/>
    </source>
</evidence>
<dbReference type="Pfam" id="PF14543">
    <property type="entry name" value="TAXi_N"/>
    <property type="match status" value="1"/>
</dbReference>
<keyword evidence="8" id="KW-0858">Xylan degradation</keyword>
<dbReference type="PROSITE" id="PS51767">
    <property type="entry name" value="PEPTIDASE_A1"/>
    <property type="match status" value="1"/>
</dbReference>
<dbReference type="InParanoid" id="A0A251VBR5"/>
<comment type="similarity">
    <text evidence="1">Belongs to the peptidase A1 family.</text>
</comment>
<evidence type="ECO:0000256" key="1">
    <source>
        <dbReference type="ARBA" id="ARBA00007447"/>
    </source>
</evidence>
<keyword evidence="8" id="KW-0624">Polysaccharide degradation</keyword>
<dbReference type="GO" id="GO:0006508">
    <property type="term" value="P:proteolysis"/>
    <property type="evidence" value="ECO:0007669"/>
    <property type="project" value="UniProtKB-KW"/>
</dbReference>
<evidence type="ECO:0000256" key="2">
    <source>
        <dbReference type="ARBA" id="ARBA00022670"/>
    </source>
</evidence>
<keyword evidence="9" id="KW-1185">Reference proteome</keyword>
<keyword evidence="8" id="KW-0326">Glycosidase</keyword>
<feature type="domain" description="Peptidase A1" evidence="7">
    <location>
        <begin position="65"/>
        <end position="300"/>
    </location>
</feature>
<keyword evidence="4 8" id="KW-0378">Hydrolase</keyword>
<keyword evidence="6" id="KW-0732">Signal</keyword>
<protein>
    <submittedName>
        <fullName evidence="8">Putative aspartic peptidase A1 family, Aspartic peptidase domain, Xylanase inhibitor</fullName>
    </submittedName>
</protein>
<dbReference type="InterPro" id="IPR033121">
    <property type="entry name" value="PEPTIDASE_A1"/>
</dbReference>
<dbReference type="Gene3D" id="2.40.70.10">
    <property type="entry name" value="Acid Proteases"/>
    <property type="match status" value="2"/>
</dbReference>
<evidence type="ECO:0000313" key="8">
    <source>
        <dbReference type="EMBL" id="OTG33035.1"/>
    </source>
</evidence>
<dbReference type="InterPro" id="IPR032861">
    <property type="entry name" value="TAXi_N"/>
</dbReference>
<keyword evidence="3" id="KW-0064">Aspartyl protease</keyword>
<dbReference type="GO" id="GO:0016798">
    <property type="term" value="F:hydrolase activity, acting on glycosyl bonds"/>
    <property type="evidence" value="ECO:0007669"/>
    <property type="project" value="UniProtKB-KW"/>
</dbReference>
<feature type="disulfide bond" evidence="5">
    <location>
        <begin position="97"/>
        <end position="139"/>
    </location>
</feature>
<dbReference type="SUPFAM" id="SSF50630">
    <property type="entry name" value="Acid proteases"/>
    <property type="match status" value="1"/>
</dbReference>
<keyword evidence="8" id="KW-0119">Carbohydrate metabolism</keyword>
<dbReference type="PANTHER" id="PTHR13683:SF227">
    <property type="entry name" value="EUKARYOTIC ASPARTYL PROTEASE FAMILY PROTEIN"/>
    <property type="match status" value="1"/>
</dbReference>
<keyword evidence="2" id="KW-0645">Protease</keyword>
<dbReference type="GO" id="GO:0045493">
    <property type="term" value="P:xylan catabolic process"/>
    <property type="evidence" value="ECO:0007669"/>
    <property type="project" value="UniProtKB-KW"/>
</dbReference>
<reference evidence="9" key="1">
    <citation type="journal article" date="2017" name="Nature">
        <title>The sunflower genome provides insights into oil metabolism, flowering and Asterid evolution.</title>
        <authorList>
            <person name="Badouin H."/>
            <person name="Gouzy J."/>
            <person name="Grassa C.J."/>
            <person name="Murat F."/>
            <person name="Staton S.E."/>
            <person name="Cottret L."/>
            <person name="Lelandais-Briere C."/>
            <person name="Owens G.L."/>
            <person name="Carrere S."/>
            <person name="Mayjonade B."/>
            <person name="Legrand L."/>
            <person name="Gill N."/>
            <person name="Kane N.C."/>
            <person name="Bowers J.E."/>
            <person name="Hubner S."/>
            <person name="Bellec A."/>
            <person name="Berard A."/>
            <person name="Berges H."/>
            <person name="Blanchet N."/>
            <person name="Boniface M.C."/>
            <person name="Brunel D."/>
            <person name="Catrice O."/>
            <person name="Chaidir N."/>
            <person name="Claudel C."/>
            <person name="Donnadieu C."/>
            <person name="Faraut T."/>
            <person name="Fievet G."/>
            <person name="Helmstetter N."/>
            <person name="King M."/>
            <person name="Knapp S.J."/>
            <person name="Lai Z."/>
            <person name="Le Paslier M.C."/>
            <person name="Lippi Y."/>
            <person name="Lorenzon L."/>
            <person name="Mandel J.R."/>
            <person name="Marage G."/>
            <person name="Marchand G."/>
            <person name="Marquand E."/>
            <person name="Bret-Mestries E."/>
            <person name="Morien E."/>
            <person name="Nambeesan S."/>
            <person name="Nguyen T."/>
            <person name="Pegot-Espagnet P."/>
            <person name="Pouilly N."/>
            <person name="Raftis F."/>
            <person name="Sallet E."/>
            <person name="Schiex T."/>
            <person name="Thomas J."/>
            <person name="Vandecasteele C."/>
            <person name="Vares D."/>
            <person name="Vear F."/>
            <person name="Vautrin S."/>
            <person name="Crespi M."/>
            <person name="Mangin B."/>
            <person name="Burke J.M."/>
            <person name="Salse J."/>
            <person name="Munos S."/>
            <person name="Vincourt P."/>
            <person name="Rieseberg L.H."/>
            <person name="Langlade N.B."/>
        </authorList>
    </citation>
    <scope>NUCLEOTIDE SEQUENCE [LARGE SCALE GENOMIC DNA]</scope>
    <source>
        <strain evidence="9">cv. SF193</strain>
    </source>
</reference>